<keyword evidence="2" id="KW-1185">Reference proteome</keyword>
<dbReference type="eggNOG" id="COG1672">
    <property type="taxonomic scope" value="Bacteria"/>
</dbReference>
<dbReference type="HOGENOM" id="CLU_1318858_0_0_5"/>
<sequence>MKEILSNLNAFYPDEYAMLEYLARGEVSTFKEMVGYSPEYVEHLIGYGLVIRRQDDYEFAFDAVADTVRKSLNHANSATREQKWAYISKRRNNLEQEIRSWLYRWAEKLEPSEWTKSVEACLSEDRQIKLGSLNRRQAFSRNNSPLYLIELLKFVRRSQHDRSTQISDALNAVNNYRIDAHAKDMPEVDYQRLVEAFDLLEDIFLPPP</sequence>
<gene>
    <name evidence="1" type="ORF">S58_16430</name>
</gene>
<dbReference type="KEGG" id="aol:S58_16430"/>
<organism evidence="1 2">
    <name type="scientific">Bradyrhizobium oligotrophicum S58</name>
    <dbReference type="NCBI Taxonomy" id="1245469"/>
    <lineage>
        <taxon>Bacteria</taxon>
        <taxon>Pseudomonadati</taxon>
        <taxon>Pseudomonadota</taxon>
        <taxon>Alphaproteobacteria</taxon>
        <taxon>Hyphomicrobiales</taxon>
        <taxon>Nitrobacteraceae</taxon>
        <taxon>Bradyrhizobium</taxon>
    </lineage>
</organism>
<dbReference type="Proteomes" id="UP000011841">
    <property type="component" value="Chromosome"/>
</dbReference>
<evidence type="ECO:0000313" key="2">
    <source>
        <dbReference type="Proteomes" id="UP000011841"/>
    </source>
</evidence>
<accession>M4Z461</accession>
<dbReference type="EMBL" id="AP012603">
    <property type="protein sequence ID" value="BAM87651.1"/>
    <property type="molecule type" value="Genomic_DNA"/>
</dbReference>
<name>M4Z461_9BRAD</name>
<evidence type="ECO:0000313" key="1">
    <source>
        <dbReference type="EMBL" id="BAM87651.1"/>
    </source>
</evidence>
<proteinExistence type="predicted"/>
<reference evidence="1 2" key="1">
    <citation type="journal article" date="2013" name="Appl. Environ. Microbiol.">
        <title>Genome analysis suggests that the soil oligotrophic bacterium Agromonas oligotrophica (Bradyrhizobium oligotrophicum) is a nitrogen-fixing symbiont of Aeschynomene indica.</title>
        <authorList>
            <person name="Okubo T."/>
            <person name="Fukushima S."/>
            <person name="Itakura M."/>
            <person name="Oshima K."/>
            <person name="Longtonglang A."/>
            <person name="Teaumroong N."/>
            <person name="Mitsui H."/>
            <person name="Hattori M."/>
            <person name="Hattori R."/>
            <person name="Hattori T."/>
            <person name="Minamisawa K."/>
        </authorList>
    </citation>
    <scope>NUCLEOTIDE SEQUENCE [LARGE SCALE GENOMIC DNA]</scope>
    <source>
        <strain evidence="1 2">S58</strain>
    </source>
</reference>
<dbReference type="PATRIC" id="fig|1245469.3.peg.1681"/>
<dbReference type="AlphaFoldDB" id="M4Z461"/>
<protein>
    <submittedName>
        <fullName evidence="1">Uncharacterized protein</fullName>
    </submittedName>
</protein>